<dbReference type="VEuPathDB" id="TriTrypDB:Tc_MARK_1625"/>
<dbReference type="VEuPathDB" id="TriTrypDB:C3747_313g25"/>
<dbReference type="VEuPathDB" id="TriTrypDB:TcBrA4_0033310"/>
<evidence type="ECO:0000256" key="1">
    <source>
        <dbReference type="SAM" id="MobiDB-lite"/>
    </source>
</evidence>
<dbReference type="VEuPathDB" id="TriTrypDB:BCY84_21690"/>
<dbReference type="AlphaFoldDB" id="A0A2V2V4Q3"/>
<evidence type="ECO:0000313" key="3">
    <source>
        <dbReference type="Proteomes" id="UP000246121"/>
    </source>
</evidence>
<dbReference type="EMBL" id="PRFA01000044">
    <property type="protein sequence ID" value="PWU91319.1"/>
    <property type="molecule type" value="Genomic_DNA"/>
</dbReference>
<reference evidence="2 3" key="1">
    <citation type="journal article" date="2018" name="Microb. Genom.">
        <title>Expanding an expanded genome: long-read sequencing of Trypanosoma cruzi.</title>
        <authorList>
            <person name="Berna L."/>
            <person name="Rodriguez M."/>
            <person name="Chiribao M.L."/>
            <person name="Parodi-Talice A."/>
            <person name="Pita S."/>
            <person name="Rijo G."/>
            <person name="Alvarez-Valin F."/>
            <person name="Robello C."/>
        </authorList>
    </citation>
    <scope>NUCLEOTIDE SEQUENCE [LARGE SCALE GENOMIC DNA]</scope>
    <source>
        <strain evidence="2 3">Dm28c</strain>
    </source>
</reference>
<dbReference type="VEuPathDB" id="TriTrypDB:TcCL_NonESM04825"/>
<feature type="compositionally biased region" description="Low complexity" evidence="1">
    <location>
        <begin position="614"/>
        <end position="633"/>
    </location>
</feature>
<feature type="compositionally biased region" description="Acidic residues" evidence="1">
    <location>
        <begin position="599"/>
        <end position="609"/>
    </location>
</feature>
<feature type="region of interest" description="Disordered" evidence="1">
    <location>
        <begin position="802"/>
        <end position="821"/>
    </location>
</feature>
<proteinExistence type="predicted"/>
<feature type="region of interest" description="Disordered" evidence="1">
    <location>
        <begin position="599"/>
        <end position="646"/>
    </location>
</feature>
<feature type="region of interest" description="Disordered" evidence="1">
    <location>
        <begin position="208"/>
        <end position="254"/>
    </location>
</feature>
<name>A0A2V2V4Q3_TRYCR</name>
<dbReference type="VEuPathDB" id="TriTrypDB:C4B63_44g111"/>
<sequence>MGAVPSRETQRRGLYFPRAPAGNHLCGGRKHEIVLIPLTKEFFPSPDCALFVQFHKTRCEAGVNYYFRRPGNPGDLSRIPATHNGDGESYPSREALYCGVVERVEEMLFDTDEEMCRAHERMGGMSSPGHADVKKRVLPILCAVAFRYDPNKVAQQTGHTGNFNSQQLHSAMEQGVYLCGSIVNIVGCFGFVPMEVEGVPVAAAGLGSASGGSQTYPSRQTPPRPSLPDGSLVSGRRSRMLSPGAASSAMMAREPHEDSFGAVPVHYQRIAMHPAPACGSSMASSPSYDPRQPMLQQRPRVTVPGATGHIHLEGIAGSNYEHFVSLPPPVAAPLAAIVFLTKSAGEQNLSRVTFLAASMYCDQLIDAGLLQRPAAQTTHSPYHLKPSMPPMDTFSFSSLMTNVPVLSFLHEMRCRLGQLGLISHSYGSQESRSSSINSSTSNLFGNSFETPARSDVEMWITDDNMLHGRIGKELAERLCLALAEHPEVILRRVDPLPGDVPYWRFRGIVDRHHPPPLPLSEGGNTPIDKLDVYVMGAAVMDGFDEGDVLRFDFDRCVWVADRSIPLDAVVLAAMRPHCKAAREAPPDDPCWVTVLQECDDDEDDDDDGREECNNGHNSNNNNDGSNSNNNISGERVKEAKGKGQKRQKIVHVREGIFYIYRFELNGRKYYHGTVPDFANPNKRNGQGGLFSLDTQKRGSGTLKCAPSPSQQPNVREDAQPSTRGKVGNGERSSPGLSITSALFSLAPDSANNETEEGGVSYLPTRVTSTAITTAKRWMGALFHYAANTRQAFGGANVAGSSTSFPRSPCSATSPGSSTPMVRRQPTLVQVGPNVAHGAAPMEELEKDKGFVKRFVHDTRYVWDWRKS</sequence>
<evidence type="ECO:0000313" key="2">
    <source>
        <dbReference type="EMBL" id="PWU91319.1"/>
    </source>
</evidence>
<dbReference type="PANTHER" id="PTHR35614:SF5">
    <property type="entry name" value="SPRY DOMAIN-CONTAINING PROTEIN"/>
    <property type="match status" value="1"/>
</dbReference>
<dbReference type="VEuPathDB" id="TriTrypDB:TcYC6_0106430"/>
<accession>A0A2V2V4Q3</accession>
<dbReference type="VEuPathDB" id="TriTrypDB:TCSYLVIO_002914"/>
<dbReference type="VEuPathDB" id="TriTrypDB:TCDM_04878"/>
<feature type="region of interest" description="Disordered" evidence="1">
    <location>
        <begin position="678"/>
        <end position="735"/>
    </location>
</feature>
<organism evidence="2 3">
    <name type="scientific">Trypanosoma cruzi</name>
    <dbReference type="NCBI Taxonomy" id="5693"/>
    <lineage>
        <taxon>Eukaryota</taxon>
        <taxon>Discoba</taxon>
        <taxon>Euglenozoa</taxon>
        <taxon>Kinetoplastea</taxon>
        <taxon>Metakinetoplastina</taxon>
        <taxon>Trypanosomatida</taxon>
        <taxon>Trypanosomatidae</taxon>
        <taxon>Trypanosoma</taxon>
        <taxon>Schizotrypanum</taxon>
    </lineage>
</organism>
<protein>
    <submittedName>
        <fullName evidence="2">Uncharacterized protein</fullName>
    </submittedName>
</protein>
<feature type="compositionally biased region" description="Polar residues" evidence="1">
    <location>
        <begin position="802"/>
        <end position="819"/>
    </location>
</feature>
<dbReference type="Proteomes" id="UP000246121">
    <property type="component" value="Unassembled WGS sequence"/>
</dbReference>
<gene>
    <name evidence="2" type="ORF">C4B63_44g111</name>
</gene>
<dbReference type="VEuPathDB" id="TriTrypDB:TcCLB.511389.50"/>
<comment type="caution">
    <text evidence="2">The sequence shown here is derived from an EMBL/GenBank/DDBJ whole genome shotgun (WGS) entry which is preliminary data.</text>
</comment>
<dbReference type="OrthoDB" id="273231at2759"/>
<dbReference type="PANTHER" id="PTHR35614">
    <property type="match status" value="1"/>
</dbReference>
<dbReference type="VEuPathDB" id="TriTrypDB:TcG_01464"/>